<sequence>MPSLNKVFLMGNLTRDPELRYTPAGLGVATFNMAVNTPAGKDENGNIKTETLFVDVVVFGRLAEAVGEFLTKGFPVFVEGRLRYRTWEDSNGIRRSKHEVLANKIQFLSALKNMPAEEEERQSNFMVEISGDNDVPF</sequence>
<gene>
    <name evidence="4" type="ordered locus">Hipma_0680</name>
</gene>
<comment type="caution">
    <text evidence="2">Lacks conserved residue(s) required for the propagation of feature annotation.</text>
</comment>
<dbReference type="FunCoup" id="F2LV66">
    <property type="interactions" value="339"/>
</dbReference>
<evidence type="ECO:0000256" key="2">
    <source>
        <dbReference type="HAMAP-Rule" id="MF_00984"/>
    </source>
</evidence>
<dbReference type="OrthoDB" id="9809878at2"/>
<dbReference type="CDD" id="cd04496">
    <property type="entry name" value="SSB_OBF"/>
    <property type="match status" value="1"/>
</dbReference>
<dbReference type="GO" id="GO:0003697">
    <property type="term" value="F:single-stranded DNA binding"/>
    <property type="evidence" value="ECO:0007669"/>
    <property type="project" value="UniProtKB-UniRule"/>
</dbReference>
<dbReference type="eggNOG" id="COG0629">
    <property type="taxonomic scope" value="Bacteria"/>
</dbReference>
<dbReference type="PANTHER" id="PTHR10302:SF27">
    <property type="entry name" value="SINGLE-STRANDED DNA-BINDING PROTEIN"/>
    <property type="match status" value="1"/>
</dbReference>
<dbReference type="InterPro" id="IPR011344">
    <property type="entry name" value="ssDNA-bd"/>
</dbReference>
<dbReference type="Gene3D" id="2.40.50.140">
    <property type="entry name" value="Nucleic acid-binding proteins"/>
    <property type="match status" value="1"/>
</dbReference>
<reference evidence="4 5" key="1">
    <citation type="journal article" date="2011" name="Stand. Genomic Sci.">
        <title>Complete genome sequence of the thermophilic sulfur-reducer Hippea maritima type strain (MH(2)).</title>
        <authorList>
            <person name="Huntemann M."/>
            <person name="Lu M."/>
            <person name="Nolan M."/>
            <person name="Lapidus A."/>
            <person name="Lucas S."/>
            <person name="Hammon N."/>
            <person name="Deshpande S."/>
            <person name="Cheng J.F."/>
            <person name="Tapia R."/>
            <person name="Han C."/>
            <person name="Goodwin L."/>
            <person name="Pitluck S."/>
            <person name="Liolios K."/>
            <person name="Pagani I."/>
            <person name="Ivanova N."/>
            <person name="Ovchinikova G."/>
            <person name="Pati A."/>
            <person name="Chen A."/>
            <person name="Palaniappan K."/>
            <person name="Land M."/>
            <person name="Hauser L."/>
            <person name="Jeffries C.D."/>
            <person name="Detter J.C."/>
            <person name="Brambilla E.M."/>
            <person name="Rohde M."/>
            <person name="Spring S."/>
            <person name="Goker M."/>
            <person name="Woyke T."/>
            <person name="Bristow J."/>
            <person name="Eisen J.A."/>
            <person name="Markowitz V."/>
            <person name="Hugenholtz P."/>
            <person name="Kyrpides N.C."/>
            <person name="Klenk H.P."/>
            <person name="Mavromatis K."/>
        </authorList>
    </citation>
    <scope>NUCLEOTIDE SEQUENCE [LARGE SCALE GENOMIC DNA]</scope>
    <source>
        <strain evidence="5">ATCC 700847 / DSM 10411 / MH2</strain>
    </source>
</reference>
<dbReference type="STRING" id="760142.Hipma_0680"/>
<reference evidence="5" key="2">
    <citation type="submission" date="2011-03" db="EMBL/GenBank/DDBJ databases">
        <title>The complete genome of Hippea maritima DSM 10411.</title>
        <authorList>
            <consortium name="US DOE Joint Genome Institute (JGI-PGF)"/>
            <person name="Lucas S."/>
            <person name="Copeland A."/>
            <person name="Lapidus A."/>
            <person name="Bruce D."/>
            <person name="Goodwin L."/>
            <person name="Pitluck S."/>
            <person name="Peters L."/>
            <person name="Kyrpides N."/>
            <person name="Mavromatis K."/>
            <person name="Pagani I."/>
            <person name="Ivanova N."/>
            <person name="Mikhailova N."/>
            <person name="Lu M."/>
            <person name="Detter J.C."/>
            <person name="Tapia R."/>
            <person name="Han C."/>
            <person name="Land M."/>
            <person name="Hauser L."/>
            <person name="Markowitz V."/>
            <person name="Cheng J.-F."/>
            <person name="Hugenholtz P."/>
            <person name="Woyke T."/>
            <person name="Wu D."/>
            <person name="Spring S."/>
            <person name="Schroeder M."/>
            <person name="Brambilla E."/>
            <person name="Klenk H.-P."/>
            <person name="Eisen J.A."/>
        </authorList>
    </citation>
    <scope>NUCLEOTIDE SEQUENCE [LARGE SCALE GENOMIC DNA]</scope>
    <source>
        <strain evidence="5">ATCC 700847 / DSM 10411 / MH2</strain>
    </source>
</reference>
<evidence type="ECO:0000313" key="5">
    <source>
        <dbReference type="Proteomes" id="UP000008139"/>
    </source>
</evidence>
<dbReference type="PIRSF" id="PIRSF002070">
    <property type="entry name" value="SSB"/>
    <property type="match status" value="1"/>
</dbReference>
<organism evidence="4 5">
    <name type="scientific">Hippea maritima (strain ATCC 700847 / DSM 10411 / MH2)</name>
    <dbReference type="NCBI Taxonomy" id="760142"/>
    <lineage>
        <taxon>Bacteria</taxon>
        <taxon>Pseudomonadati</taxon>
        <taxon>Campylobacterota</taxon>
        <taxon>Desulfurellia</taxon>
        <taxon>Desulfurellales</taxon>
        <taxon>Hippeaceae</taxon>
        <taxon>Hippea</taxon>
    </lineage>
</organism>
<dbReference type="GO" id="GO:0009295">
    <property type="term" value="C:nucleoid"/>
    <property type="evidence" value="ECO:0007669"/>
    <property type="project" value="TreeGrafter"/>
</dbReference>
<dbReference type="AlphaFoldDB" id="F2LV66"/>
<dbReference type="HAMAP" id="MF_00984">
    <property type="entry name" value="SSB"/>
    <property type="match status" value="1"/>
</dbReference>
<dbReference type="HOGENOM" id="CLU_078758_6_0_7"/>
<evidence type="ECO:0000313" key="4">
    <source>
        <dbReference type="EMBL" id="AEA33650.1"/>
    </source>
</evidence>
<accession>F2LV66</accession>
<dbReference type="SUPFAM" id="SSF50249">
    <property type="entry name" value="Nucleic acid-binding proteins"/>
    <property type="match status" value="1"/>
</dbReference>
<dbReference type="NCBIfam" id="TIGR00621">
    <property type="entry name" value="ssb"/>
    <property type="match status" value="1"/>
</dbReference>
<name>F2LV66_HIPMA</name>
<dbReference type="Proteomes" id="UP000008139">
    <property type="component" value="Chromosome"/>
</dbReference>
<dbReference type="InterPro" id="IPR000424">
    <property type="entry name" value="Primosome_PriB/ssb"/>
</dbReference>
<dbReference type="Pfam" id="PF00436">
    <property type="entry name" value="SSB"/>
    <property type="match status" value="1"/>
</dbReference>
<keyword evidence="5" id="KW-1185">Reference proteome</keyword>
<keyword evidence="1 2" id="KW-0238">DNA-binding</keyword>
<proteinExistence type="inferred from homology"/>
<evidence type="ECO:0000256" key="1">
    <source>
        <dbReference type="ARBA" id="ARBA00023125"/>
    </source>
</evidence>
<dbReference type="PANTHER" id="PTHR10302">
    <property type="entry name" value="SINGLE-STRANDED DNA-BINDING PROTEIN"/>
    <property type="match status" value="1"/>
</dbReference>
<comment type="subunit">
    <text evidence="2">Homotetramer.</text>
</comment>
<dbReference type="PROSITE" id="PS50935">
    <property type="entry name" value="SSB"/>
    <property type="match status" value="1"/>
</dbReference>
<dbReference type="InterPro" id="IPR012340">
    <property type="entry name" value="NA-bd_OB-fold"/>
</dbReference>
<dbReference type="InParanoid" id="F2LV66"/>
<protein>
    <recommendedName>
        <fullName evidence="2 3">Single-stranded DNA-binding protein</fullName>
        <shortName evidence="2">SSB</shortName>
    </recommendedName>
</protein>
<dbReference type="GO" id="GO:0006260">
    <property type="term" value="P:DNA replication"/>
    <property type="evidence" value="ECO:0007669"/>
    <property type="project" value="InterPro"/>
</dbReference>
<dbReference type="RefSeq" id="WP_013681691.1">
    <property type="nucleotide sequence ID" value="NC_015318.1"/>
</dbReference>
<dbReference type="EMBL" id="CP002606">
    <property type="protein sequence ID" value="AEA33650.1"/>
    <property type="molecule type" value="Genomic_DNA"/>
</dbReference>
<evidence type="ECO:0000256" key="3">
    <source>
        <dbReference type="PIRNR" id="PIRNR002070"/>
    </source>
</evidence>
<dbReference type="KEGG" id="hmr:Hipma_0680"/>